<dbReference type="GeneID" id="85435207"/>
<dbReference type="AlphaFoldDB" id="A0AAD8VCF7"/>
<protein>
    <submittedName>
        <fullName evidence="1">Uncharacterized protein</fullName>
    </submittedName>
</protein>
<reference evidence="1" key="1">
    <citation type="submission" date="2021-06" db="EMBL/GenBank/DDBJ databases">
        <title>Comparative genomics, transcriptomics and evolutionary studies reveal genomic signatures of adaptation to plant cell wall in hemibiotrophic fungi.</title>
        <authorList>
            <consortium name="DOE Joint Genome Institute"/>
            <person name="Baroncelli R."/>
            <person name="Diaz J.F."/>
            <person name="Benocci T."/>
            <person name="Peng M."/>
            <person name="Battaglia E."/>
            <person name="Haridas S."/>
            <person name="Andreopoulos W."/>
            <person name="Labutti K."/>
            <person name="Pangilinan J."/>
            <person name="Floch G.L."/>
            <person name="Makela M.R."/>
            <person name="Henrissat B."/>
            <person name="Grigoriev I.V."/>
            <person name="Crouch J.A."/>
            <person name="De Vries R.P."/>
            <person name="Sukno S.A."/>
            <person name="Thon M.R."/>
        </authorList>
    </citation>
    <scope>NUCLEOTIDE SEQUENCE</scope>
    <source>
        <strain evidence="1">CBS 125086</strain>
    </source>
</reference>
<accession>A0AAD8VCF7</accession>
<comment type="caution">
    <text evidence="1">The sequence shown here is derived from an EMBL/GenBank/DDBJ whole genome shotgun (WGS) entry which is preliminary data.</text>
</comment>
<evidence type="ECO:0000313" key="1">
    <source>
        <dbReference type="EMBL" id="KAK1599495.1"/>
    </source>
</evidence>
<dbReference type="Proteomes" id="UP001230504">
    <property type="component" value="Unassembled WGS sequence"/>
</dbReference>
<gene>
    <name evidence="1" type="ORF">LY79DRAFT_142316</name>
</gene>
<sequence length="246" mass="27017">MDGPDTSSSVVPIRRPKNETVEWLNRRELGIRMSLFRDRGRMTTETCDHFNRAEERRGTMLAALNPKPGQPIVILQSPPSDQNRTLRAAIGGEPPPPRYKKKMSRQCWRYQVAQIGRNKSWGDREGRVSPLVSSAGPISHTRQTKLFPHTPRSSGGSTKGLLPAIANSTTGQLSRQGLMEPDALIIAGHDSRHFSNLSASSARSSMTSSAVSIGRTREARQTALPGGLITRLVVVVMRGECGRTKL</sequence>
<proteinExistence type="predicted"/>
<name>A0AAD8VCF7_9PEZI</name>
<keyword evidence="2" id="KW-1185">Reference proteome</keyword>
<dbReference type="EMBL" id="JAHLJV010000002">
    <property type="protein sequence ID" value="KAK1599495.1"/>
    <property type="molecule type" value="Genomic_DNA"/>
</dbReference>
<evidence type="ECO:0000313" key="2">
    <source>
        <dbReference type="Proteomes" id="UP001230504"/>
    </source>
</evidence>
<organism evidence="1 2">
    <name type="scientific">Colletotrichum navitas</name>
    <dbReference type="NCBI Taxonomy" id="681940"/>
    <lineage>
        <taxon>Eukaryota</taxon>
        <taxon>Fungi</taxon>
        <taxon>Dikarya</taxon>
        <taxon>Ascomycota</taxon>
        <taxon>Pezizomycotina</taxon>
        <taxon>Sordariomycetes</taxon>
        <taxon>Hypocreomycetidae</taxon>
        <taxon>Glomerellales</taxon>
        <taxon>Glomerellaceae</taxon>
        <taxon>Colletotrichum</taxon>
        <taxon>Colletotrichum graminicola species complex</taxon>
    </lineage>
</organism>
<dbReference type="RefSeq" id="XP_060420084.1">
    <property type="nucleotide sequence ID" value="XM_060550967.1"/>
</dbReference>